<dbReference type="EC" id="2.7.13.3" evidence="2"/>
<dbReference type="Pfam" id="PF02518">
    <property type="entry name" value="HATPase_c"/>
    <property type="match status" value="1"/>
</dbReference>
<dbReference type="InterPro" id="IPR000719">
    <property type="entry name" value="Prot_kinase_dom"/>
</dbReference>
<dbReference type="InterPro" id="IPR003018">
    <property type="entry name" value="GAF"/>
</dbReference>
<dbReference type="Proteomes" id="UP000218785">
    <property type="component" value="Chromosome"/>
</dbReference>
<dbReference type="InterPro" id="IPR011009">
    <property type="entry name" value="Kinase-like_dom_sf"/>
</dbReference>
<dbReference type="Gene3D" id="3.40.50.300">
    <property type="entry name" value="P-loop containing nucleotide triphosphate hydrolases"/>
    <property type="match status" value="1"/>
</dbReference>
<dbReference type="InterPro" id="IPR003594">
    <property type="entry name" value="HATPase_dom"/>
</dbReference>
<protein>
    <recommendedName>
        <fullName evidence="2">histidine kinase</fullName>
        <ecNumber evidence="2">2.7.13.3</ecNumber>
    </recommendedName>
</protein>
<dbReference type="SMART" id="SM00220">
    <property type="entry name" value="S_TKc"/>
    <property type="match status" value="1"/>
</dbReference>
<sequence length="1874" mass="210157">MGTLVNKSNFINIVSFSDMVGALFKILGYQIEQQIYAGDRTVVYRGIRKLDSHPVILKLMRNDYPSLNEVIQFRNQYNITKNLNICGVVKPYSLEQYGNGYVLVMEDYGGVSLSHYLKQHLVGGKLPLGEFFPIAIAITITLGELHRQRIIYKDIKPANILIHPETKQIKIIDFSIASLLPRESQQIQNPNVLEGTLAYISPEQTGRMNRGIDYRTDFYSLGVTFYELLTGKLPFESADPLELVYCHIAKMPMALGNSKEIPQVLSDIVMKLMAKNAEDRYQSAAGLRYDLEHCFSQWQKNSAIAAFALGQRDISDRFLIPEKLYGRQSDVEALLQVFDRVAGNREQTANYNLLSQSELVLIAGFSGIGKTAVVNEVHKPIVRQKGYFIAGKFDQFQRNIPFFAFVQALEDLMSQILTQSDSQIADWKTKILAALGDNAEVIIDVIPELKRIIGTPQPVTELAGSAAQQRFNRLFRKFIQVFATPEHPLVIFLDDLQWADTASLQLLKMLMSEIKIRSLLIIGAYRDNEVTENHPLMLTLDELRNTQFQNKITTITLEPLTATDINHLFADSLSCTLKEALPLAKLIYQKTQGNPFFSLQMLKSLHAEGHINFAPEFGIWRYDLHQVDNLKLTDNVVEFMVQQLQKLPAATQDILKLAACIGNTFDLETLAIVYEKPLVETAANLWSALTEGLIVARSQTYKFFYQEDNTSQLHSYGNFFNGDDYIYDFLHDRVQQAAYSLIDESQKQVTHLQIGNLLLKNISGDAQEEHIFELVNHLNIGLQLITELSQKEQVVRLNLQAGCKAKAATAYATASQYLATAMQLLSDNSWLTQYELTFTIYKELAEVEYLNSNFIQSHALIKEALIQVKSAPQKAELYNLLIVQHTMQADYALAIEVGKQALSLLDIDFSDANIKYLIDAEIAEITASLANCSVISLLDAPVNTNPIYSSAIKLLISLDPPTYISSSLDLYIFVTVKATNLSIKYGNVAESAKAYVNYGFLLGSTLGDYRTGYEFGILATQIADKFHDRGQKCKVNLLLGNWLHNWSKPAHLAIAINNTGYQAGLDAGELQFAGYNLLGNICNQYFQGANLNHIRADISKFLPFTHQTKNTFISEILIEIQQVIAQLIGDSSQPSAPELQQISQSAMTLAIAHLFKAQLNYLQAQFDIALHHITQAEKYLPAIFGFTTSASYPFAHALILAALYPQASQEKQRQYWQNLINHQNQIKIWANSCPENFEHRYLLIQAEIARITNRELEAMDLYDRAIASAQIHGFKQNVALAKELAGKFWFAKGKSNIAQLYLSEAVDAYIQWGAISQVKLLEAQYPRLLKKNQNLSLLATESRQKSIISTTNINFSAQLDCAAFFKASQAIAGEIQLEQLLAILMQVMLENTGAKKCVLLLTKNQQLAIAATASFDGDKILSQTHLSAIPLETSQDIPLAAINYVKRTMTPLVIDDIASESRFASDAYIISQQPRSVLCTPILNQGELMGVLYLENQLTAGVFTRDRLEVVQLLTSQAAISLENAQLYTDLSQTTAELQQVNTQLAAYSHTLEAKVAERTAQLNAQTQELETAFKNLQTAQMQLIQNEKMSALGQLVAGIAHEINNPISFIFSNLSPATEYINDLIHVLQCYRQQYPQPTPQLQEQIADVELDFITLDLQKILHSMEVGAERIRNIVVSLRNFSRLDEAEIKAVDIHEGIDSTLMILQNLLQAKSERPEILVSKQYGKLPLIECYAGQLNQVFMNLIMNAIEALDDAMIQGKMTDNPQICIRTELDELDKIKIYIADNGIGINDSIKPYLFDPFFTTKQVGKGTGLGLSISYQIIVDKHQGILECQSTPGAGAEFVITLPIRRTRFNLGVDIENIYILESDDTL</sequence>
<dbReference type="PANTHER" id="PTHR43642:SF1">
    <property type="entry name" value="HYBRID SIGNAL TRANSDUCTION HISTIDINE KINASE G"/>
    <property type="match status" value="1"/>
</dbReference>
<proteinExistence type="predicted"/>
<reference evidence="8 9" key="1">
    <citation type="submission" date="2017-06" db="EMBL/GenBank/DDBJ databases">
        <title>Genome sequencing of cyanobaciteial culture collection at National Institute for Environmental Studies (NIES).</title>
        <authorList>
            <person name="Hirose Y."/>
            <person name="Shimura Y."/>
            <person name="Fujisawa T."/>
            <person name="Nakamura Y."/>
            <person name="Kawachi M."/>
        </authorList>
    </citation>
    <scope>NUCLEOTIDE SEQUENCE [LARGE SCALE GENOMIC DNA]</scope>
    <source>
        <strain evidence="8 9">NIES-37</strain>
    </source>
</reference>
<evidence type="ECO:0000256" key="1">
    <source>
        <dbReference type="ARBA" id="ARBA00000085"/>
    </source>
</evidence>
<dbReference type="GO" id="GO:0000155">
    <property type="term" value="F:phosphorelay sensor kinase activity"/>
    <property type="evidence" value="ECO:0007669"/>
    <property type="project" value="InterPro"/>
</dbReference>
<dbReference type="SUPFAM" id="SSF55874">
    <property type="entry name" value="ATPase domain of HSP90 chaperone/DNA topoisomerase II/histidine kinase"/>
    <property type="match status" value="1"/>
</dbReference>
<dbReference type="Pfam" id="PF13191">
    <property type="entry name" value="AAA_16"/>
    <property type="match status" value="1"/>
</dbReference>
<dbReference type="SUPFAM" id="SSF47384">
    <property type="entry name" value="Homodimeric domain of signal transducing histidine kinase"/>
    <property type="match status" value="1"/>
</dbReference>
<keyword evidence="4 8" id="KW-0418">Kinase</keyword>
<dbReference type="InterPro" id="IPR003661">
    <property type="entry name" value="HisK_dim/P_dom"/>
</dbReference>
<dbReference type="InterPro" id="IPR008271">
    <property type="entry name" value="Ser/Thr_kinase_AS"/>
</dbReference>
<dbReference type="InterPro" id="IPR029016">
    <property type="entry name" value="GAF-like_dom_sf"/>
</dbReference>
<organism evidence="8 9">
    <name type="scientific">Tolypothrix tenuis PCC 7101</name>
    <dbReference type="NCBI Taxonomy" id="231146"/>
    <lineage>
        <taxon>Bacteria</taxon>
        <taxon>Bacillati</taxon>
        <taxon>Cyanobacteriota</taxon>
        <taxon>Cyanophyceae</taxon>
        <taxon>Nostocales</taxon>
        <taxon>Tolypothrichaceae</taxon>
        <taxon>Tolypothrix</taxon>
    </lineage>
</organism>
<evidence type="ECO:0000256" key="3">
    <source>
        <dbReference type="ARBA" id="ARBA00022553"/>
    </source>
</evidence>
<dbReference type="InterPro" id="IPR041664">
    <property type="entry name" value="AAA_16"/>
</dbReference>
<feature type="domain" description="Histidine kinase" evidence="7">
    <location>
        <begin position="1599"/>
        <end position="1853"/>
    </location>
</feature>
<dbReference type="SUPFAM" id="SSF52540">
    <property type="entry name" value="P-loop containing nucleoside triphosphate hydrolases"/>
    <property type="match status" value="1"/>
</dbReference>
<dbReference type="Pfam" id="PF25503">
    <property type="entry name" value="TPR_CHK1"/>
    <property type="match status" value="1"/>
</dbReference>
<dbReference type="InterPro" id="IPR005467">
    <property type="entry name" value="His_kinase_dom"/>
</dbReference>
<accession>A0A1Z4MZ61</accession>
<evidence type="ECO:0000256" key="5">
    <source>
        <dbReference type="ARBA" id="ARBA00023012"/>
    </source>
</evidence>
<evidence type="ECO:0000256" key="2">
    <source>
        <dbReference type="ARBA" id="ARBA00012438"/>
    </source>
</evidence>
<dbReference type="Gene3D" id="3.30.565.10">
    <property type="entry name" value="Histidine kinase-like ATPase, C-terminal domain"/>
    <property type="match status" value="1"/>
</dbReference>
<dbReference type="PROSITE" id="PS50011">
    <property type="entry name" value="PROTEIN_KINASE_DOM"/>
    <property type="match status" value="1"/>
</dbReference>
<dbReference type="InterPro" id="IPR004358">
    <property type="entry name" value="Sig_transdc_His_kin-like_C"/>
</dbReference>
<dbReference type="PROSITE" id="PS50109">
    <property type="entry name" value="HIS_KIN"/>
    <property type="match status" value="1"/>
</dbReference>
<keyword evidence="9" id="KW-1185">Reference proteome</keyword>
<keyword evidence="4 8" id="KW-0808">Transferase</keyword>
<dbReference type="SUPFAM" id="SSF55781">
    <property type="entry name" value="GAF domain-like"/>
    <property type="match status" value="1"/>
</dbReference>
<dbReference type="SMART" id="SM00065">
    <property type="entry name" value="GAF"/>
    <property type="match status" value="1"/>
</dbReference>
<dbReference type="Gene3D" id="3.30.450.40">
    <property type="match status" value="1"/>
</dbReference>
<gene>
    <name evidence="8" type="ORF">NIES37_27140</name>
</gene>
<evidence type="ECO:0000259" key="6">
    <source>
        <dbReference type="PROSITE" id="PS50011"/>
    </source>
</evidence>
<dbReference type="InterPro" id="IPR027417">
    <property type="entry name" value="P-loop_NTPase"/>
</dbReference>
<comment type="catalytic activity">
    <reaction evidence="1">
        <text>ATP + protein L-histidine = ADP + protein N-phospho-L-histidine.</text>
        <dbReference type="EC" id="2.7.13.3"/>
    </reaction>
</comment>
<dbReference type="PRINTS" id="PR00344">
    <property type="entry name" value="BCTRLSENSOR"/>
</dbReference>
<dbReference type="CDD" id="cd00082">
    <property type="entry name" value="HisKA"/>
    <property type="match status" value="1"/>
</dbReference>
<feature type="domain" description="Protein kinase" evidence="6">
    <location>
        <begin position="29"/>
        <end position="296"/>
    </location>
</feature>
<dbReference type="KEGG" id="ttq:NIES37_27140"/>
<dbReference type="Pfam" id="PF01590">
    <property type="entry name" value="GAF"/>
    <property type="match status" value="1"/>
</dbReference>
<dbReference type="GO" id="GO:0005524">
    <property type="term" value="F:ATP binding"/>
    <property type="evidence" value="ECO:0007669"/>
    <property type="project" value="InterPro"/>
</dbReference>
<dbReference type="InterPro" id="IPR036890">
    <property type="entry name" value="HATPase_C_sf"/>
</dbReference>
<evidence type="ECO:0000313" key="9">
    <source>
        <dbReference type="Proteomes" id="UP000218785"/>
    </source>
</evidence>
<name>A0A1Z4MZ61_9CYAN</name>
<dbReference type="SMART" id="SM00388">
    <property type="entry name" value="HisKA"/>
    <property type="match status" value="1"/>
</dbReference>
<keyword evidence="3" id="KW-0597">Phosphoprotein</keyword>
<dbReference type="Gene3D" id="1.10.510.10">
    <property type="entry name" value="Transferase(Phosphotransferase) domain 1"/>
    <property type="match status" value="1"/>
</dbReference>
<evidence type="ECO:0000256" key="4">
    <source>
        <dbReference type="ARBA" id="ARBA00022777"/>
    </source>
</evidence>
<dbReference type="SUPFAM" id="SSF56112">
    <property type="entry name" value="Protein kinase-like (PK-like)"/>
    <property type="match status" value="1"/>
</dbReference>
<dbReference type="Gene3D" id="1.10.287.130">
    <property type="match status" value="1"/>
</dbReference>
<dbReference type="CDD" id="cd14014">
    <property type="entry name" value="STKc_PknB_like"/>
    <property type="match status" value="1"/>
</dbReference>
<dbReference type="PROSITE" id="PS00108">
    <property type="entry name" value="PROTEIN_KINASE_ST"/>
    <property type="match status" value="1"/>
</dbReference>
<evidence type="ECO:0000313" key="8">
    <source>
        <dbReference type="EMBL" id="BAY98762.1"/>
    </source>
</evidence>
<dbReference type="PANTHER" id="PTHR43642">
    <property type="entry name" value="HYBRID SIGNAL TRANSDUCTION HISTIDINE KINASE G"/>
    <property type="match status" value="1"/>
</dbReference>
<keyword evidence="5" id="KW-0902">Two-component regulatory system</keyword>
<dbReference type="Pfam" id="PF00069">
    <property type="entry name" value="Pkinase"/>
    <property type="match status" value="1"/>
</dbReference>
<dbReference type="EMBL" id="AP018248">
    <property type="protein sequence ID" value="BAY98762.1"/>
    <property type="molecule type" value="Genomic_DNA"/>
</dbReference>
<dbReference type="SMART" id="SM00387">
    <property type="entry name" value="HATPase_c"/>
    <property type="match status" value="1"/>
</dbReference>
<evidence type="ECO:0000259" key="7">
    <source>
        <dbReference type="PROSITE" id="PS50109"/>
    </source>
</evidence>
<dbReference type="InterPro" id="IPR036097">
    <property type="entry name" value="HisK_dim/P_sf"/>
</dbReference>
<dbReference type="InterPro" id="IPR053159">
    <property type="entry name" value="Hybrid_Histidine_Kinase"/>
</dbReference>